<dbReference type="Pfam" id="PF00296">
    <property type="entry name" value="Bac_luciferase"/>
    <property type="match status" value="1"/>
</dbReference>
<keyword evidence="4 9" id="KW-0503">Monooxygenase</keyword>
<dbReference type="NCBIfam" id="TIGR03860">
    <property type="entry name" value="FMN_nitrolo"/>
    <property type="match status" value="1"/>
</dbReference>
<dbReference type="InterPro" id="IPR016215">
    <property type="entry name" value="NTA_MOA"/>
</dbReference>
<evidence type="ECO:0000256" key="2">
    <source>
        <dbReference type="ARBA" id="ARBA00022643"/>
    </source>
</evidence>
<evidence type="ECO:0000256" key="4">
    <source>
        <dbReference type="ARBA" id="ARBA00023033"/>
    </source>
</evidence>
<feature type="domain" description="Luciferase-like" evidence="8">
    <location>
        <begin position="24"/>
        <end position="396"/>
    </location>
</feature>
<dbReference type="PANTHER" id="PTHR30011">
    <property type="entry name" value="ALKANESULFONATE MONOOXYGENASE-RELATED"/>
    <property type="match status" value="1"/>
</dbReference>
<dbReference type="EMBL" id="FAUH01000001">
    <property type="protein sequence ID" value="CUU64966.1"/>
    <property type="molecule type" value="Genomic_DNA"/>
</dbReference>
<evidence type="ECO:0000256" key="1">
    <source>
        <dbReference type="ARBA" id="ARBA00022630"/>
    </source>
</evidence>
<dbReference type="RefSeq" id="WP_073883379.1">
    <property type="nucleotide sequence ID" value="NZ_FAUH01000001.1"/>
</dbReference>
<evidence type="ECO:0000259" key="8">
    <source>
        <dbReference type="Pfam" id="PF00296"/>
    </source>
</evidence>
<evidence type="ECO:0000256" key="7">
    <source>
        <dbReference type="SAM" id="MobiDB-lite"/>
    </source>
</evidence>
<keyword evidence="10" id="KW-1185">Reference proteome</keyword>
<proteinExistence type="inferred from homology"/>
<keyword evidence="2 6" id="KW-0288">FMN</keyword>
<reference evidence="10" key="1">
    <citation type="submission" date="2015-11" db="EMBL/GenBank/DDBJ databases">
        <authorList>
            <person name="Dugat-Bony E."/>
        </authorList>
    </citation>
    <scope>NUCLEOTIDE SEQUENCE [LARGE SCALE GENOMIC DNA]</scope>
    <source>
        <strain evidence="10">Mu292</strain>
    </source>
</reference>
<gene>
    <name evidence="9" type="ORF">CVAR292_00271</name>
</gene>
<dbReference type="InterPro" id="IPR011251">
    <property type="entry name" value="Luciferase-like_dom"/>
</dbReference>
<feature type="binding site" evidence="6">
    <location>
        <position position="156"/>
    </location>
    <ligand>
        <name>FMN</name>
        <dbReference type="ChEBI" id="CHEBI:58210"/>
    </ligand>
</feature>
<keyword evidence="1 6" id="KW-0285">Flavoprotein</keyword>
<evidence type="ECO:0000256" key="5">
    <source>
        <dbReference type="ARBA" id="ARBA00033748"/>
    </source>
</evidence>
<evidence type="ECO:0000313" key="9">
    <source>
        <dbReference type="EMBL" id="CUU64966.1"/>
    </source>
</evidence>
<feature type="compositionally biased region" description="Polar residues" evidence="7">
    <location>
        <begin position="463"/>
        <end position="477"/>
    </location>
</feature>
<organism evidence="9 10">
    <name type="scientific">Corynebacterium variabile</name>
    <dbReference type="NCBI Taxonomy" id="1727"/>
    <lineage>
        <taxon>Bacteria</taxon>
        <taxon>Bacillati</taxon>
        <taxon>Actinomycetota</taxon>
        <taxon>Actinomycetes</taxon>
        <taxon>Mycobacteriales</taxon>
        <taxon>Corynebacteriaceae</taxon>
        <taxon>Corynebacterium</taxon>
    </lineage>
</organism>
<dbReference type="Gene3D" id="3.20.20.30">
    <property type="entry name" value="Luciferase-like domain"/>
    <property type="match status" value="1"/>
</dbReference>
<accession>A0A125T572</accession>
<feature type="binding site" evidence="6">
    <location>
        <position position="57"/>
    </location>
    <ligand>
        <name>FMN</name>
        <dbReference type="ChEBI" id="CHEBI:58210"/>
    </ligand>
</feature>
<evidence type="ECO:0000256" key="6">
    <source>
        <dbReference type="PIRSR" id="PIRSR000337-1"/>
    </source>
</evidence>
<keyword evidence="3" id="KW-0560">Oxidoreductase</keyword>
<evidence type="ECO:0000256" key="3">
    <source>
        <dbReference type="ARBA" id="ARBA00023002"/>
    </source>
</evidence>
<dbReference type="GO" id="GO:0016705">
    <property type="term" value="F:oxidoreductase activity, acting on paired donors, with incorporation or reduction of molecular oxygen"/>
    <property type="evidence" value="ECO:0007669"/>
    <property type="project" value="InterPro"/>
</dbReference>
<dbReference type="PIRSF" id="PIRSF000337">
    <property type="entry name" value="NTA_MOA"/>
    <property type="match status" value="1"/>
</dbReference>
<dbReference type="InterPro" id="IPR051260">
    <property type="entry name" value="Diverse_substr_monoxygenases"/>
</dbReference>
<protein>
    <submittedName>
        <fullName evidence="9">FMN-dependent oxidoreductase, nitrilotriacetate monooxygenase family</fullName>
    </submittedName>
</protein>
<comment type="similarity">
    <text evidence="5">Belongs to the NtaA/SnaA/DszA monooxygenase family.</text>
</comment>
<name>A0A125T572_9CORY</name>
<dbReference type="GO" id="GO:0004497">
    <property type="term" value="F:monooxygenase activity"/>
    <property type="evidence" value="ECO:0007669"/>
    <property type="project" value="UniProtKB-KW"/>
</dbReference>
<dbReference type="Proteomes" id="UP000182498">
    <property type="component" value="Unassembled WGS sequence"/>
</dbReference>
<feature type="binding site" evidence="6">
    <location>
        <position position="160"/>
    </location>
    <ligand>
        <name>FMN</name>
        <dbReference type="ChEBI" id="CHEBI:58210"/>
    </ligand>
</feature>
<sequence>MTRIRFNAFDMNCVVHQSPGLWRHPEDHSRDYTDLRYWTDLAQLLETGYFDGLFLADVLGLYDLYGASPDAALRAAAQVPVNDPLPLVRAMAAVTDNLGFGLTTGTAFEHPFPFARRISTLDHLTDGRLGWNVVTGYLPSAAENTQSRGQLDTFEHDTRYDHADEYLEVLYKLWEGSWDQDAVLADPVSGVYTDPAKVRPINHAGTHYTVPGIHVSEPSPQRTPVIFQAGASSRGSTFAADHAEAVFVAAPTKEALASTVRTLTAKLADAGRSREDVVVYALLTVITDATEDAARAKAAEYRSYIDHEGALTLMSGWMGVDFSSFDLDDPVVGIESNAIQSAVAAFQRSAGEEGREWTVREVAEFGGIGGLGPVVVGSGESVADQLENWVEATGVDGFNLAYAVTPGTFRDVIDHVVPVLQARGEYPTTYAPGTLREKLFADRTGAGPLVPHNHSAARYRPASTVSAASQPLTGATS</sequence>
<evidence type="ECO:0000313" key="10">
    <source>
        <dbReference type="Proteomes" id="UP000182498"/>
    </source>
</evidence>
<dbReference type="AlphaFoldDB" id="A0A125T572"/>
<feature type="binding site" evidence="6">
    <location>
        <position position="232"/>
    </location>
    <ligand>
        <name>FMN</name>
        <dbReference type="ChEBI" id="CHEBI:58210"/>
    </ligand>
</feature>
<dbReference type="PANTHER" id="PTHR30011:SF16">
    <property type="entry name" value="C2H2 FINGER DOMAIN TRANSCRIPTION FACTOR (EUROFUNG)-RELATED"/>
    <property type="match status" value="1"/>
</dbReference>
<feature type="region of interest" description="Disordered" evidence="7">
    <location>
        <begin position="451"/>
        <end position="477"/>
    </location>
</feature>
<dbReference type="InterPro" id="IPR036661">
    <property type="entry name" value="Luciferase-like_sf"/>
</dbReference>
<feature type="binding site" evidence="6">
    <location>
        <position position="103"/>
    </location>
    <ligand>
        <name>FMN</name>
        <dbReference type="ChEBI" id="CHEBI:58210"/>
    </ligand>
</feature>
<dbReference type="SUPFAM" id="SSF51679">
    <property type="entry name" value="Bacterial luciferase-like"/>
    <property type="match status" value="1"/>
</dbReference>